<reference evidence="2 3" key="1">
    <citation type="submission" date="2020-03" db="EMBL/GenBank/DDBJ databases">
        <title>Dissostichus mawsoni Genome sequencing and assembly.</title>
        <authorList>
            <person name="Park H."/>
        </authorList>
    </citation>
    <scope>NUCLEOTIDE SEQUENCE [LARGE SCALE GENOMIC DNA]</scope>
    <source>
        <strain evidence="2">DM0001</strain>
        <tissue evidence="2">Muscle</tissue>
    </source>
</reference>
<feature type="non-terminal residue" evidence="2">
    <location>
        <position position="315"/>
    </location>
</feature>
<evidence type="ECO:0000313" key="3">
    <source>
        <dbReference type="Proteomes" id="UP000518266"/>
    </source>
</evidence>
<dbReference type="EMBL" id="JAAKFY010000021">
    <property type="protein sequence ID" value="KAF3839025.1"/>
    <property type="molecule type" value="Genomic_DNA"/>
</dbReference>
<name>A0A7J5XPG8_DISMA</name>
<dbReference type="OrthoDB" id="1735926at2759"/>
<protein>
    <submittedName>
        <fullName evidence="2">Uncharacterized protein</fullName>
    </submittedName>
</protein>
<evidence type="ECO:0000256" key="1">
    <source>
        <dbReference type="SAM" id="MobiDB-lite"/>
    </source>
</evidence>
<dbReference type="AlphaFoldDB" id="A0A7J5XPG8"/>
<organism evidence="2 3">
    <name type="scientific">Dissostichus mawsoni</name>
    <name type="common">Antarctic cod</name>
    <dbReference type="NCBI Taxonomy" id="36200"/>
    <lineage>
        <taxon>Eukaryota</taxon>
        <taxon>Metazoa</taxon>
        <taxon>Chordata</taxon>
        <taxon>Craniata</taxon>
        <taxon>Vertebrata</taxon>
        <taxon>Euteleostomi</taxon>
        <taxon>Actinopterygii</taxon>
        <taxon>Neopterygii</taxon>
        <taxon>Teleostei</taxon>
        <taxon>Neoteleostei</taxon>
        <taxon>Acanthomorphata</taxon>
        <taxon>Eupercaria</taxon>
        <taxon>Perciformes</taxon>
        <taxon>Notothenioidei</taxon>
        <taxon>Nototheniidae</taxon>
        <taxon>Dissostichus</taxon>
    </lineage>
</organism>
<dbReference type="Proteomes" id="UP000518266">
    <property type="component" value="Unassembled WGS sequence"/>
</dbReference>
<comment type="caution">
    <text evidence="2">The sequence shown here is derived from an EMBL/GenBank/DDBJ whole genome shotgun (WGS) entry which is preliminary data.</text>
</comment>
<accession>A0A7J5XPG8</accession>
<keyword evidence="3" id="KW-1185">Reference proteome</keyword>
<proteinExistence type="predicted"/>
<gene>
    <name evidence="2" type="ORF">F7725_017742</name>
</gene>
<sequence>MEADNSEQMRPLLNLVAGGTVTEDTDITGNAGTAPTGRTGKSRHTPSQRVQFILGTEDGDEEHIPHDLFTELDEITFRDGDFQEWKETARRGHTLSFTRLYSHELQIVDVSNADGEHLDAQSHETIGGILNVVLRLPICGELLHDGVVLLVDAAGLIEQEDQGLEVIHVENFGGVVPGHDLQLCLVGSFNSDTEDADPVFPQSHGRRYQTVAICGIPVRDHHEDLRHVESSKANSISKSFRASKSLSVYVLFAEPLISSSWSHSGFFDLVLCLAVCNHYQRLPHARTPSSQSIKVLRHIRDGFPCERASANLLHR</sequence>
<evidence type="ECO:0000313" key="2">
    <source>
        <dbReference type="EMBL" id="KAF3839025.1"/>
    </source>
</evidence>
<feature type="region of interest" description="Disordered" evidence="1">
    <location>
        <begin position="20"/>
        <end position="46"/>
    </location>
</feature>